<reference evidence="2 3" key="1">
    <citation type="submission" date="2018-10" db="EMBL/GenBank/DDBJ databases">
        <title>Genome assembly for a Yunnan-Guizhou Plateau 3E fish, Anabarilius grahami (Regan), and its evolutionary and genetic applications.</title>
        <authorList>
            <person name="Jiang W."/>
        </authorList>
    </citation>
    <scope>NUCLEOTIDE SEQUENCE [LARGE SCALE GENOMIC DNA]</scope>
    <source>
        <strain evidence="2">AG-KIZ</strain>
        <tissue evidence="2">Muscle</tissue>
    </source>
</reference>
<feature type="compositionally biased region" description="Basic and acidic residues" evidence="1">
    <location>
        <begin position="85"/>
        <end position="100"/>
    </location>
</feature>
<gene>
    <name evidence="2" type="ORF">DPX16_16588</name>
</gene>
<evidence type="ECO:0000256" key="1">
    <source>
        <dbReference type="SAM" id="MobiDB-lite"/>
    </source>
</evidence>
<proteinExistence type="predicted"/>
<name>A0A3N0XV42_ANAGA</name>
<organism evidence="2 3">
    <name type="scientific">Anabarilius grahami</name>
    <name type="common">Kanglang fish</name>
    <name type="synonym">Barilius grahami</name>
    <dbReference type="NCBI Taxonomy" id="495550"/>
    <lineage>
        <taxon>Eukaryota</taxon>
        <taxon>Metazoa</taxon>
        <taxon>Chordata</taxon>
        <taxon>Craniata</taxon>
        <taxon>Vertebrata</taxon>
        <taxon>Euteleostomi</taxon>
        <taxon>Actinopterygii</taxon>
        <taxon>Neopterygii</taxon>
        <taxon>Teleostei</taxon>
        <taxon>Ostariophysi</taxon>
        <taxon>Cypriniformes</taxon>
        <taxon>Xenocyprididae</taxon>
        <taxon>Xenocypridinae</taxon>
        <taxon>Xenocypridinae incertae sedis</taxon>
        <taxon>Anabarilius</taxon>
    </lineage>
</organism>
<keyword evidence="3" id="KW-1185">Reference proteome</keyword>
<feature type="region of interest" description="Disordered" evidence="1">
    <location>
        <begin position="50"/>
        <end position="100"/>
    </location>
</feature>
<evidence type="ECO:0000313" key="2">
    <source>
        <dbReference type="EMBL" id="ROJ66325.1"/>
    </source>
</evidence>
<comment type="caution">
    <text evidence="2">The sequence shown here is derived from an EMBL/GenBank/DDBJ whole genome shotgun (WGS) entry which is preliminary data.</text>
</comment>
<evidence type="ECO:0000313" key="3">
    <source>
        <dbReference type="Proteomes" id="UP000281406"/>
    </source>
</evidence>
<sequence length="100" mass="10865">MLEESACPKCLDKRPAVPGKNQEQLSKAVSDSIPYGQQPKLSLKEAFHERPAKAAQGIWDQQPVESGPLKGMWPGDQKESGPVTRGDKITPDATKEAVLI</sequence>
<dbReference type="AlphaFoldDB" id="A0A3N0XV42"/>
<protein>
    <submittedName>
        <fullName evidence="2">Uncharacterized protein</fullName>
    </submittedName>
</protein>
<feature type="region of interest" description="Disordered" evidence="1">
    <location>
        <begin position="1"/>
        <end position="36"/>
    </location>
</feature>
<dbReference type="EMBL" id="RJVU01059775">
    <property type="protein sequence ID" value="ROJ66325.1"/>
    <property type="molecule type" value="Genomic_DNA"/>
</dbReference>
<dbReference type="Proteomes" id="UP000281406">
    <property type="component" value="Unassembled WGS sequence"/>
</dbReference>
<accession>A0A3N0XV42</accession>